<feature type="domain" description="Carbohydrate kinase FGGY N-terminal" evidence="5">
    <location>
        <begin position="4"/>
        <end position="244"/>
    </location>
</feature>
<evidence type="ECO:0000256" key="2">
    <source>
        <dbReference type="ARBA" id="ARBA00022679"/>
    </source>
</evidence>
<reference evidence="7 8" key="1">
    <citation type="submission" date="2011-08" db="EMBL/GenBank/DDBJ databases">
        <title>The Genome Sequence of Clostridium hathewayi WAL-18680.</title>
        <authorList>
            <consortium name="The Broad Institute Genome Sequencing Platform"/>
            <person name="Earl A."/>
            <person name="Ward D."/>
            <person name="Feldgarden M."/>
            <person name="Gevers D."/>
            <person name="Finegold S.M."/>
            <person name="Summanen P.H."/>
            <person name="Molitoris D.R."/>
            <person name="Song M."/>
            <person name="Daigneault M."/>
            <person name="Allen-Vercoe E."/>
            <person name="Young S.K."/>
            <person name="Zeng Q."/>
            <person name="Gargeya S."/>
            <person name="Fitzgerald M."/>
            <person name="Haas B."/>
            <person name="Abouelleil A."/>
            <person name="Alvarado L."/>
            <person name="Arachchi H.M."/>
            <person name="Berlin A."/>
            <person name="Brown A."/>
            <person name="Chapman S.B."/>
            <person name="Chen Z."/>
            <person name="Dunbar C."/>
            <person name="Freedman E."/>
            <person name="Gearin G."/>
            <person name="Gellesch M."/>
            <person name="Goldberg J."/>
            <person name="Griggs A."/>
            <person name="Gujja S."/>
            <person name="Heiman D."/>
            <person name="Howarth C."/>
            <person name="Larson L."/>
            <person name="Lui A."/>
            <person name="MacDonald P.J.P."/>
            <person name="Montmayeur A."/>
            <person name="Murphy C."/>
            <person name="Neiman D."/>
            <person name="Pearson M."/>
            <person name="Priest M."/>
            <person name="Roberts A."/>
            <person name="Saif S."/>
            <person name="Shea T."/>
            <person name="Shenoy N."/>
            <person name="Sisk P."/>
            <person name="Stolte C."/>
            <person name="Sykes S."/>
            <person name="Wortman J."/>
            <person name="Nusbaum C."/>
            <person name="Birren B."/>
        </authorList>
    </citation>
    <scope>NUCLEOTIDE SEQUENCE [LARGE SCALE GENOMIC DNA]</scope>
    <source>
        <strain evidence="7 8">WAL-18680</strain>
    </source>
</reference>
<name>G5IF19_9FIRM</name>
<evidence type="ECO:0000259" key="5">
    <source>
        <dbReference type="Pfam" id="PF00370"/>
    </source>
</evidence>
<dbReference type="GO" id="GO:0005975">
    <property type="term" value="P:carbohydrate metabolic process"/>
    <property type="evidence" value="ECO:0007669"/>
    <property type="project" value="InterPro"/>
</dbReference>
<dbReference type="Pfam" id="PF02782">
    <property type="entry name" value="FGGY_C"/>
    <property type="match status" value="1"/>
</dbReference>
<keyword evidence="2 4" id="KW-0808">Transferase</keyword>
<dbReference type="CDD" id="cd07804">
    <property type="entry name" value="ASKHA_NBD_FGGY_RrXK-like"/>
    <property type="match status" value="1"/>
</dbReference>
<dbReference type="InterPro" id="IPR018485">
    <property type="entry name" value="FGGY_C"/>
</dbReference>
<dbReference type="GO" id="GO:0016301">
    <property type="term" value="F:kinase activity"/>
    <property type="evidence" value="ECO:0007669"/>
    <property type="project" value="UniProtKB-KW"/>
</dbReference>
<evidence type="ECO:0000256" key="3">
    <source>
        <dbReference type="ARBA" id="ARBA00022777"/>
    </source>
</evidence>
<dbReference type="PATRIC" id="fig|742737.3.peg.2119"/>
<feature type="domain" description="Carbohydrate kinase FGGY C-terminal" evidence="6">
    <location>
        <begin position="259"/>
        <end position="452"/>
    </location>
</feature>
<dbReference type="PANTHER" id="PTHR43095">
    <property type="entry name" value="SUGAR KINASE"/>
    <property type="match status" value="1"/>
</dbReference>
<dbReference type="RefSeq" id="WP_006780076.1">
    <property type="nucleotide sequence ID" value="NZ_CP040506.1"/>
</dbReference>
<evidence type="ECO:0000313" key="8">
    <source>
        <dbReference type="Proteomes" id="UP000005384"/>
    </source>
</evidence>
<evidence type="ECO:0008006" key="9">
    <source>
        <dbReference type="Google" id="ProtNLM"/>
    </source>
</evidence>
<comment type="similarity">
    <text evidence="1 4">Belongs to the FGGY kinase family.</text>
</comment>
<dbReference type="InterPro" id="IPR018484">
    <property type="entry name" value="FGGY_N"/>
</dbReference>
<dbReference type="OrthoDB" id="9805576at2"/>
<dbReference type="InterPro" id="IPR050406">
    <property type="entry name" value="FGGY_Carb_Kinase"/>
</dbReference>
<accession>G5IF19</accession>
<sequence>MNQYVMGIDVGTNETKGVLVDENCRIVADAAVAHTMDNPSPQVFEQDAEEIWWKDVCHISRTLLQSSGITSEQVKALGVSALGCDCVPVDKEGNALCKAILYGIDSRAHEEIAWLNEYYGEAAIEKFGHPICSSDVAPKILWIKNHLPKVYEKTYKFLTASSFLTAKLTGRYCIDKYLAEDFLPLYDLERDCPDEEGCKLFCRPEQMAEILMATDVAGEITETASRLTGLAVGTKVLTGTGDSGTEAISTGVFRPGDMMIQLGSTCYFVCLSDKMIQDERVWPGTFIIPETYAVCAGTNTAGTLTTWFRNSFYTDKLEEERQGGIPAYQAMAKSIDGIPAGSDGLMMLPYFAGERTPLNDPFARGLYIGLHLGHKREHLYKAALEGIAYSIDQHVRIMEENGIEVRNIMAVGGGTKNEEWLQIIADVLGKPVNTSRITMGAAYGDALMAALQAGFYEDWDALSRVIEPRKTYKPEQPAATYYEKHKELFAKLYEANKTFMHTLSRES</sequence>
<evidence type="ECO:0000259" key="6">
    <source>
        <dbReference type="Pfam" id="PF02782"/>
    </source>
</evidence>
<keyword evidence="3 4" id="KW-0418">Kinase</keyword>
<dbReference type="InterPro" id="IPR043129">
    <property type="entry name" value="ATPase_NBD"/>
</dbReference>
<dbReference type="InterPro" id="IPR000577">
    <property type="entry name" value="Carb_kinase_FGGY"/>
</dbReference>
<dbReference type="PANTHER" id="PTHR43095:SF5">
    <property type="entry name" value="XYLULOSE KINASE"/>
    <property type="match status" value="1"/>
</dbReference>
<proteinExistence type="inferred from homology"/>
<dbReference type="EMBL" id="ADLN01000041">
    <property type="protein sequence ID" value="EHI59948.1"/>
    <property type="molecule type" value="Genomic_DNA"/>
</dbReference>
<dbReference type="AlphaFoldDB" id="G5IF19"/>
<evidence type="ECO:0000256" key="1">
    <source>
        <dbReference type="ARBA" id="ARBA00009156"/>
    </source>
</evidence>
<dbReference type="HOGENOM" id="CLU_009281_3_3_9"/>
<keyword evidence="8" id="KW-1185">Reference proteome</keyword>
<organism evidence="7 8">
    <name type="scientific">Hungatella hathewayi WAL-18680</name>
    <dbReference type="NCBI Taxonomy" id="742737"/>
    <lineage>
        <taxon>Bacteria</taxon>
        <taxon>Bacillati</taxon>
        <taxon>Bacillota</taxon>
        <taxon>Clostridia</taxon>
        <taxon>Lachnospirales</taxon>
        <taxon>Lachnospiraceae</taxon>
        <taxon>Hungatella</taxon>
    </lineage>
</organism>
<dbReference type="PROSITE" id="PS00445">
    <property type="entry name" value="FGGY_KINASES_2"/>
    <property type="match status" value="1"/>
</dbReference>
<dbReference type="Pfam" id="PF00370">
    <property type="entry name" value="FGGY_N"/>
    <property type="match status" value="1"/>
</dbReference>
<dbReference type="GO" id="GO:0016773">
    <property type="term" value="F:phosphotransferase activity, alcohol group as acceptor"/>
    <property type="evidence" value="ECO:0007669"/>
    <property type="project" value="InterPro"/>
</dbReference>
<dbReference type="Proteomes" id="UP000005384">
    <property type="component" value="Unassembled WGS sequence"/>
</dbReference>
<gene>
    <name evidence="7" type="ORF">HMPREF9473_02096</name>
</gene>
<comment type="caution">
    <text evidence="7">The sequence shown here is derived from an EMBL/GenBank/DDBJ whole genome shotgun (WGS) entry which is preliminary data.</text>
</comment>
<dbReference type="SUPFAM" id="SSF53067">
    <property type="entry name" value="Actin-like ATPase domain"/>
    <property type="match status" value="2"/>
</dbReference>
<protein>
    <recommendedName>
        <fullName evidence="9">Carbohydrate kinase</fullName>
    </recommendedName>
</protein>
<dbReference type="PIRSF" id="PIRSF000538">
    <property type="entry name" value="GlpK"/>
    <property type="match status" value="1"/>
</dbReference>
<evidence type="ECO:0000256" key="4">
    <source>
        <dbReference type="RuleBase" id="RU003733"/>
    </source>
</evidence>
<evidence type="ECO:0000313" key="7">
    <source>
        <dbReference type="EMBL" id="EHI59948.1"/>
    </source>
</evidence>
<dbReference type="Gene3D" id="3.30.420.40">
    <property type="match status" value="2"/>
</dbReference>
<dbReference type="InterPro" id="IPR018483">
    <property type="entry name" value="Carb_kinase_FGGY_CS"/>
</dbReference>